<reference evidence="2" key="1">
    <citation type="journal article" date="2013" name="J. Plant Res.">
        <title>Effect of fungi and light on seed germination of three Opuntia species from semiarid lands of central Mexico.</title>
        <authorList>
            <person name="Delgado-Sanchez P."/>
            <person name="Jimenez-Bremont J.F."/>
            <person name="Guerrero-Gonzalez Mde L."/>
            <person name="Flores J."/>
        </authorList>
    </citation>
    <scope>NUCLEOTIDE SEQUENCE</scope>
    <source>
        <tissue evidence="2">Cladode</tissue>
    </source>
</reference>
<organism evidence="2">
    <name type="scientific">Opuntia streptacantha</name>
    <name type="common">Prickly pear cactus</name>
    <name type="synonym">Opuntia cardona</name>
    <dbReference type="NCBI Taxonomy" id="393608"/>
    <lineage>
        <taxon>Eukaryota</taxon>
        <taxon>Viridiplantae</taxon>
        <taxon>Streptophyta</taxon>
        <taxon>Embryophyta</taxon>
        <taxon>Tracheophyta</taxon>
        <taxon>Spermatophyta</taxon>
        <taxon>Magnoliopsida</taxon>
        <taxon>eudicotyledons</taxon>
        <taxon>Gunneridae</taxon>
        <taxon>Pentapetalae</taxon>
        <taxon>Caryophyllales</taxon>
        <taxon>Cactineae</taxon>
        <taxon>Cactaceae</taxon>
        <taxon>Opuntioideae</taxon>
        <taxon>Opuntia</taxon>
    </lineage>
</organism>
<protein>
    <submittedName>
        <fullName evidence="2">Uncharacterized protein</fullName>
    </submittedName>
</protein>
<dbReference type="AlphaFoldDB" id="A0A7C9DJ36"/>
<dbReference type="EMBL" id="GISG01138491">
    <property type="protein sequence ID" value="MBA4644480.1"/>
    <property type="molecule type" value="Transcribed_RNA"/>
</dbReference>
<accession>A0A7C9DJ36</accession>
<feature type="region of interest" description="Disordered" evidence="1">
    <location>
        <begin position="86"/>
        <end position="105"/>
    </location>
</feature>
<proteinExistence type="predicted"/>
<name>A0A7C9DJ36_OPUST</name>
<reference evidence="2" key="2">
    <citation type="submission" date="2020-07" db="EMBL/GenBank/DDBJ databases">
        <authorList>
            <person name="Vera ALvarez R."/>
            <person name="Arias-Moreno D.M."/>
            <person name="Jimenez-Jacinto V."/>
            <person name="Jimenez-Bremont J.F."/>
            <person name="Swaminathan K."/>
            <person name="Moose S.P."/>
            <person name="Guerrero-Gonzalez M.L."/>
            <person name="Marino-Ramirez L."/>
            <person name="Landsman D."/>
            <person name="Rodriguez-Kessler M."/>
            <person name="Delgado-Sanchez P."/>
        </authorList>
    </citation>
    <scope>NUCLEOTIDE SEQUENCE</scope>
    <source>
        <tissue evidence="2">Cladode</tissue>
    </source>
</reference>
<evidence type="ECO:0000313" key="2">
    <source>
        <dbReference type="EMBL" id="MBA4644480.1"/>
    </source>
</evidence>
<evidence type="ECO:0000256" key="1">
    <source>
        <dbReference type="SAM" id="MobiDB-lite"/>
    </source>
</evidence>
<sequence>MNLDTRVVNSEANPVGVVINRGNIIDIEENRDRASSINTRIPSAKHDFSLNLSYEFIHEQEMSRKMEPYFKMSSGRHSMGFSRLTHNGDGIPIHRQLGGANGHRL</sequence>